<dbReference type="InterPro" id="IPR016169">
    <property type="entry name" value="FAD-bd_PCMH_sub2"/>
</dbReference>
<dbReference type="InterPro" id="IPR016167">
    <property type="entry name" value="FAD-bd_PCMH_sub1"/>
</dbReference>
<dbReference type="Pfam" id="PF01565">
    <property type="entry name" value="FAD_binding_4"/>
    <property type="match status" value="1"/>
</dbReference>
<dbReference type="SUPFAM" id="SSF56176">
    <property type="entry name" value="FAD-binding/transporter-associated domain-like"/>
    <property type="match status" value="1"/>
</dbReference>
<evidence type="ECO:0000313" key="7">
    <source>
        <dbReference type="EMBL" id="KAF9456595.1"/>
    </source>
</evidence>
<evidence type="ECO:0000256" key="1">
    <source>
        <dbReference type="ARBA" id="ARBA00001974"/>
    </source>
</evidence>
<evidence type="ECO:0000256" key="5">
    <source>
        <dbReference type="ARBA" id="ARBA00023002"/>
    </source>
</evidence>
<organism evidence="7 8">
    <name type="scientific">Collybia nuda</name>
    <dbReference type="NCBI Taxonomy" id="64659"/>
    <lineage>
        <taxon>Eukaryota</taxon>
        <taxon>Fungi</taxon>
        <taxon>Dikarya</taxon>
        <taxon>Basidiomycota</taxon>
        <taxon>Agaricomycotina</taxon>
        <taxon>Agaricomycetes</taxon>
        <taxon>Agaricomycetidae</taxon>
        <taxon>Agaricales</taxon>
        <taxon>Tricholomatineae</taxon>
        <taxon>Clitocybaceae</taxon>
        <taxon>Collybia</taxon>
    </lineage>
</organism>
<comment type="caution">
    <text evidence="7">The sequence shown here is derived from an EMBL/GenBank/DDBJ whole genome shotgun (WGS) entry which is preliminary data.</text>
</comment>
<comment type="similarity">
    <text evidence="2">Belongs to the oxygen-dependent FAD-linked oxidoreductase family.</text>
</comment>
<keyword evidence="5" id="KW-0560">Oxidoreductase</keyword>
<keyword evidence="4" id="KW-0274">FAD</keyword>
<dbReference type="OrthoDB" id="415825at2759"/>
<dbReference type="GO" id="GO:0071949">
    <property type="term" value="F:FAD binding"/>
    <property type="evidence" value="ECO:0007669"/>
    <property type="project" value="InterPro"/>
</dbReference>
<dbReference type="PROSITE" id="PS51387">
    <property type="entry name" value="FAD_PCMH"/>
    <property type="match status" value="1"/>
</dbReference>
<proteinExistence type="inferred from homology"/>
<protein>
    <recommendedName>
        <fullName evidence="6">FAD-binding PCMH-type domain-containing protein</fullName>
    </recommendedName>
</protein>
<dbReference type="GO" id="GO:0016491">
    <property type="term" value="F:oxidoreductase activity"/>
    <property type="evidence" value="ECO:0007669"/>
    <property type="project" value="UniProtKB-KW"/>
</dbReference>
<evidence type="ECO:0000256" key="4">
    <source>
        <dbReference type="ARBA" id="ARBA00022827"/>
    </source>
</evidence>
<dbReference type="InterPro" id="IPR012951">
    <property type="entry name" value="BBE"/>
</dbReference>
<feature type="domain" description="FAD-binding PCMH-type" evidence="6">
    <location>
        <begin position="32"/>
        <end position="204"/>
    </location>
</feature>
<dbReference type="PANTHER" id="PTHR42973:SF39">
    <property type="entry name" value="FAD-BINDING PCMH-TYPE DOMAIN-CONTAINING PROTEIN"/>
    <property type="match status" value="1"/>
</dbReference>
<evidence type="ECO:0000313" key="8">
    <source>
        <dbReference type="Proteomes" id="UP000807353"/>
    </source>
</evidence>
<dbReference type="AlphaFoldDB" id="A0A9P6CC01"/>
<evidence type="ECO:0000259" key="6">
    <source>
        <dbReference type="PROSITE" id="PS51387"/>
    </source>
</evidence>
<keyword evidence="3" id="KW-0285">Flavoprotein</keyword>
<evidence type="ECO:0000256" key="2">
    <source>
        <dbReference type="ARBA" id="ARBA00005466"/>
    </source>
</evidence>
<dbReference type="PANTHER" id="PTHR42973">
    <property type="entry name" value="BINDING OXIDOREDUCTASE, PUTATIVE (AFU_ORTHOLOGUE AFUA_1G17690)-RELATED"/>
    <property type="match status" value="1"/>
</dbReference>
<sequence>MTNIYDLGIQGSVLTPSSSTYNDAIARHSLTSVLHPSYVIYPITIPDIQVAIQFALSNDPPLEIAVKGGGCHTSTASSSEGGLVIDLSRFNKVVLSADRASVVVQGGALWGDVYSTLAEHNLVAVGASVWFVGVGGYLTGGGYSSLSGKYGMAIDNLLQATVVLADGRNVQCGGDEEPDLFWAIRGGTNQFGVVAEFVLKTHPYRPALVGALVYPGTDLPKILDLTREYLKTQLENSNLSIMFTRSAPHFQPGIVALPYIENDDGEAEKRVAPFRTTITPVFERIGTAPNYNVFAHGADATLADIPPRSVAGGALFSEAWDDVISTAFREWVTFTEKEEHKRSMMMWEFNPRNKIAEVAEKDTAFPTRNPHYHVVITASHSLPESDAPAREWVSKMATYIKSMNTERTGVKFVTPTNFSLGSDYDSVEEVFGKNLSRLRKVKAIYDPKKVWRKGWAIEPDPQ</sequence>
<dbReference type="Gene3D" id="3.30.43.10">
    <property type="entry name" value="Uridine Diphospho-n-acetylenolpyruvylglucosamine Reductase, domain 2"/>
    <property type="match status" value="1"/>
</dbReference>
<dbReference type="InterPro" id="IPR006094">
    <property type="entry name" value="Oxid_FAD_bind_N"/>
</dbReference>
<reference evidence="7" key="1">
    <citation type="submission" date="2020-11" db="EMBL/GenBank/DDBJ databases">
        <authorList>
            <consortium name="DOE Joint Genome Institute"/>
            <person name="Ahrendt S."/>
            <person name="Riley R."/>
            <person name="Andreopoulos W."/>
            <person name="Labutti K."/>
            <person name="Pangilinan J."/>
            <person name="Ruiz-Duenas F.J."/>
            <person name="Barrasa J.M."/>
            <person name="Sanchez-Garcia M."/>
            <person name="Camarero S."/>
            <person name="Miyauchi S."/>
            <person name="Serrano A."/>
            <person name="Linde D."/>
            <person name="Babiker R."/>
            <person name="Drula E."/>
            <person name="Ayuso-Fernandez I."/>
            <person name="Pacheco R."/>
            <person name="Padilla G."/>
            <person name="Ferreira P."/>
            <person name="Barriuso J."/>
            <person name="Kellner H."/>
            <person name="Castanera R."/>
            <person name="Alfaro M."/>
            <person name="Ramirez L."/>
            <person name="Pisabarro A.G."/>
            <person name="Kuo A."/>
            <person name="Tritt A."/>
            <person name="Lipzen A."/>
            <person name="He G."/>
            <person name="Yan M."/>
            <person name="Ng V."/>
            <person name="Cullen D."/>
            <person name="Martin F."/>
            <person name="Rosso M.-N."/>
            <person name="Henrissat B."/>
            <person name="Hibbett D."/>
            <person name="Martinez A.T."/>
            <person name="Grigoriev I.V."/>
        </authorList>
    </citation>
    <scope>NUCLEOTIDE SEQUENCE</scope>
    <source>
        <strain evidence="7">CBS 247.69</strain>
    </source>
</reference>
<name>A0A9P6CC01_9AGAR</name>
<dbReference type="EMBL" id="MU150414">
    <property type="protein sequence ID" value="KAF9456595.1"/>
    <property type="molecule type" value="Genomic_DNA"/>
</dbReference>
<accession>A0A9P6CC01</accession>
<dbReference type="InterPro" id="IPR036318">
    <property type="entry name" value="FAD-bd_PCMH-like_sf"/>
</dbReference>
<dbReference type="InterPro" id="IPR050416">
    <property type="entry name" value="FAD-linked_Oxidoreductase"/>
</dbReference>
<gene>
    <name evidence="7" type="ORF">BDZ94DRAFT_1326870</name>
</gene>
<dbReference type="Pfam" id="PF08031">
    <property type="entry name" value="BBE"/>
    <property type="match status" value="1"/>
</dbReference>
<evidence type="ECO:0000256" key="3">
    <source>
        <dbReference type="ARBA" id="ARBA00022630"/>
    </source>
</evidence>
<keyword evidence="8" id="KW-1185">Reference proteome</keyword>
<dbReference type="Proteomes" id="UP000807353">
    <property type="component" value="Unassembled WGS sequence"/>
</dbReference>
<dbReference type="Gene3D" id="3.40.462.20">
    <property type="match status" value="1"/>
</dbReference>
<dbReference type="Gene3D" id="3.30.465.10">
    <property type="match status" value="1"/>
</dbReference>
<comment type="cofactor">
    <cofactor evidence="1">
        <name>FAD</name>
        <dbReference type="ChEBI" id="CHEBI:57692"/>
    </cofactor>
</comment>
<dbReference type="InterPro" id="IPR016166">
    <property type="entry name" value="FAD-bd_PCMH"/>
</dbReference>